<keyword evidence="4" id="KW-0830">Ubiquinone</keyword>
<gene>
    <name evidence="4" type="ORF">EV644_11824</name>
</gene>
<accession>A0ABY2BC02</accession>
<dbReference type="SUPFAM" id="SSF56112">
    <property type="entry name" value="Protein kinase-like (PK-like)"/>
    <property type="match status" value="1"/>
</dbReference>
<keyword evidence="5" id="KW-1185">Reference proteome</keyword>
<dbReference type="PANTHER" id="PTHR10566">
    <property type="entry name" value="CHAPERONE-ACTIVITY OF BC1 COMPLEX CABC1 -RELATED"/>
    <property type="match status" value="1"/>
</dbReference>
<dbReference type="PANTHER" id="PTHR10566:SF113">
    <property type="entry name" value="PROTEIN ACTIVITY OF BC1 COMPLEX KINASE 7, CHLOROPLASTIC"/>
    <property type="match status" value="1"/>
</dbReference>
<organism evidence="4 5">
    <name type="scientific">Kribbella orskensis</name>
    <dbReference type="NCBI Taxonomy" id="2512216"/>
    <lineage>
        <taxon>Bacteria</taxon>
        <taxon>Bacillati</taxon>
        <taxon>Actinomycetota</taxon>
        <taxon>Actinomycetes</taxon>
        <taxon>Propionibacteriales</taxon>
        <taxon>Kribbellaceae</taxon>
        <taxon>Kribbella</taxon>
    </lineage>
</organism>
<evidence type="ECO:0000256" key="2">
    <source>
        <dbReference type="SAM" id="Phobius"/>
    </source>
</evidence>
<feature type="transmembrane region" description="Helical" evidence="2">
    <location>
        <begin position="35"/>
        <end position="54"/>
    </location>
</feature>
<dbReference type="InterPro" id="IPR050154">
    <property type="entry name" value="UbiB_kinase"/>
</dbReference>
<dbReference type="EMBL" id="SLWM01000018">
    <property type="protein sequence ID" value="TCO15480.1"/>
    <property type="molecule type" value="Genomic_DNA"/>
</dbReference>
<keyword evidence="2" id="KW-0472">Membrane</keyword>
<feature type="transmembrane region" description="Helical" evidence="2">
    <location>
        <begin position="6"/>
        <end position="23"/>
    </location>
</feature>
<proteinExistence type="inferred from homology"/>
<evidence type="ECO:0000313" key="4">
    <source>
        <dbReference type="EMBL" id="TCO15480.1"/>
    </source>
</evidence>
<dbReference type="InterPro" id="IPR004147">
    <property type="entry name" value="ABC1_dom"/>
</dbReference>
<protein>
    <submittedName>
        <fullName evidence="4">Ubiquinone biosynthesis protein</fullName>
    </submittedName>
</protein>
<dbReference type="Proteomes" id="UP000295818">
    <property type="component" value="Unassembled WGS sequence"/>
</dbReference>
<feature type="transmembrane region" description="Helical" evidence="2">
    <location>
        <begin position="66"/>
        <end position="92"/>
    </location>
</feature>
<keyword evidence="2" id="KW-0812">Transmembrane</keyword>
<feature type="domain" description="ABC1 atypical kinase-like" evidence="3">
    <location>
        <begin position="189"/>
        <end position="429"/>
    </location>
</feature>
<dbReference type="CDD" id="cd05121">
    <property type="entry name" value="ABC1_ADCK3-like"/>
    <property type="match status" value="1"/>
</dbReference>
<evidence type="ECO:0000259" key="3">
    <source>
        <dbReference type="Pfam" id="PF03109"/>
    </source>
</evidence>
<feature type="transmembrane region" description="Helical" evidence="2">
    <location>
        <begin position="594"/>
        <end position="613"/>
    </location>
</feature>
<evidence type="ECO:0000256" key="1">
    <source>
        <dbReference type="ARBA" id="ARBA00009670"/>
    </source>
</evidence>
<feature type="transmembrane region" description="Helical" evidence="2">
    <location>
        <begin position="625"/>
        <end position="649"/>
    </location>
</feature>
<dbReference type="InterPro" id="IPR011009">
    <property type="entry name" value="Kinase-like_dom_sf"/>
</dbReference>
<comment type="similarity">
    <text evidence="1">Belongs to the protein kinase superfamily. ADCK protein kinase family.</text>
</comment>
<comment type="caution">
    <text evidence="4">The sequence shown here is derived from an EMBL/GenBank/DDBJ whole genome shotgun (WGS) entry which is preliminary data.</text>
</comment>
<keyword evidence="2" id="KW-1133">Transmembrane helix</keyword>
<dbReference type="RefSeq" id="WP_132193407.1">
    <property type="nucleotide sequence ID" value="NZ_SLWM01000018.1"/>
</dbReference>
<sequence length="658" mass="70473">MDVVVVGLVNVAVFMVIFVPVSQRLLGVRFGLGRLAVGAGLTLAVFSPLMNALAGPLPWTGSTGAAMAFLALTALCSMLAGLIFLVLSEALVPTGSLPRTRDLRRDLSGRIARTRRYLQILRIAVRHGLGPYLRGRRRPGRENAAGQADLARSLRLALDEAGVTFVKLGQVLSTRSDVIPASVALELSRLQDQVSPAPWPQIEDVLTEELGAPPRQVFTDLAAEPLAAASVAQVYAAELDGVQVVVKVQRPGIASVVDRDLDIVQRLARMLERNTDWGRSMGVRALAEGFADAMREELDFTVEAGNMASVSAGRSVAGNDDVVVPALFPRYSTGRVLTMQRLDGVGLGTAAAAIAERGLDAARLARVLFDCLLGQVAIDGVFHADPHPGNFLLLTDGRIGMLDLGSVGRLDPSTREALQRFLLAVDHGDPVAATDALLEIVYRPDVIDEQSLERAVGQFMARHLAAGAALGPAMFNDLFKIITAHELGVPPEVAAVFRALATIEGTISRISPDFDLVAASRQFAAAHVTDRLAPEALRRTATEELATLLPMLRRLPRRIDRIAAAAESGRLGLNVRLFADERDRRHFTGLLHQALLAVLGATAGLMAVLLLGTPGGPEVTESVSLYQLFAYNLLVICAVLVLRVLVLVFRLPDSRSRV</sequence>
<evidence type="ECO:0000313" key="5">
    <source>
        <dbReference type="Proteomes" id="UP000295818"/>
    </source>
</evidence>
<name>A0ABY2BC02_9ACTN</name>
<dbReference type="Pfam" id="PF03109">
    <property type="entry name" value="ABC1"/>
    <property type="match status" value="1"/>
</dbReference>
<reference evidence="4 5" key="1">
    <citation type="journal article" date="2015" name="Stand. Genomic Sci.">
        <title>Genomic Encyclopedia of Bacterial and Archaeal Type Strains, Phase III: the genomes of soil and plant-associated and newly described type strains.</title>
        <authorList>
            <person name="Whitman W.B."/>
            <person name="Woyke T."/>
            <person name="Klenk H.P."/>
            <person name="Zhou Y."/>
            <person name="Lilburn T.G."/>
            <person name="Beck B.J."/>
            <person name="De Vos P."/>
            <person name="Vandamme P."/>
            <person name="Eisen J.A."/>
            <person name="Garrity G."/>
            <person name="Hugenholtz P."/>
            <person name="Kyrpides N.C."/>
        </authorList>
    </citation>
    <scope>NUCLEOTIDE SEQUENCE [LARGE SCALE GENOMIC DNA]</scope>
    <source>
        <strain evidence="4 5">VKM Ac-2538</strain>
    </source>
</reference>